<proteinExistence type="predicted"/>
<protein>
    <submittedName>
        <fullName evidence="2">Uncharacterized protein</fullName>
    </submittedName>
</protein>
<name>A0A8J3BRV5_9ACTN</name>
<keyword evidence="1" id="KW-0812">Transmembrane</keyword>
<comment type="caution">
    <text evidence="2">The sequence shown here is derived from an EMBL/GenBank/DDBJ whole genome shotgun (WGS) entry which is preliminary data.</text>
</comment>
<keyword evidence="3" id="KW-1185">Reference proteome</keyword>
<organism evidence="2 3">
    <name type="scientific">Pilimelia terevasa</name>
    <dbReference type="NCBI Taxonomy" id="53372"/>
    <lineage>
        <taxon>Bacteria</taxon>
        <taxon>Bacillati</taxon>
        <taxon>Actinomycetota</taxon>
        <taxon>Actinomycetes</taxon>
        <taxon>Micromonosporales</taxon>
        <taxon>Micromonosporaceae</taxon>
        <taxon>Pilimelia</taxon>
    </lineage>
</organism>
<sequence>MAGIPRADLSGAPTNGVAVDLLLHVLRYAHLVGFALLLGGAVAQLTAPPLRINRAMLWGAIVQVVTGLALAAPLRDEGDEPAPAKLAVKAVIAVLIFIMVFFSRKRDVVARGHFLAILGLTLLNAAVATFWR</sequence>
<reference evidence="2" key="1">
    <citation type="journal article" date="2014" name="Int. J. Syst. Evol. Microbiol.">
        <title>Complete genome sequence of Corynebacterium casei LMG S-19264T (=DSM 44701T), isolated from a smear-ripened cheese.</title>
        <authorList>
            <consortium name="US DOE Joint Genome Institute (JGI-PGF)"/>
            <person name="Walter F."/>
            <person name="Albersmeier A."/>
            <person name="Kalinowski J."/>
            <person name="Ruckert C."/>
        </authorList>
    </citation>
    <scope>NUCLEOTIDE SEQUENCE</scope>
    <source>
        <strain evidence="2">JCM 3091</strain>
    </source>
</reference>
<keyword evidence="1" id="KW-1133">Transmembrane helix</keyword>
<dbReference type="Proteomes" id="UP000662200">
    <property type="component" value="Unassembled WGS sequence"/>
</dbReference>
<evidence type="ECO:0000256" key="1">
    <source>
        <dbReference type="SAM" id="Phobius"/>
    </source>
</evidence>
<dbReference type="AlphaFoldDB" id="A0A8J3BRV5"/>
<feature type="transmembrane region" description="Helical" evidence="1">
    <location>
        <begin position="86"/>
        <end position="102"/>
    </location>
</feature>
<feature type="transmembrane region" description="Helical" evidence="1">
    <location>
        <begin position="55"/>
        <end position="74"/>
    </location>
</feature>
<gene>
    <name evidence="2" type="ORF">GCM10010124_24450</name>
</gene>
<keyword evidence="1" id="KW-0472">Membrane</keyword>
<feature type="transmembrane region" description="Helical" evidence="1">
    <location>
        <begin position="25"/>
        <end position="43"/>
    </location>
</feature>
<dbReference type="EMBL" id="BMQC01000007">
    <property type="protein sequence ID" value="GGK30778.1"/>
    <property type="molecule type" value="Genomic_DNA"/>
</dbReference>
<accession>A0A8J3BRV5</accession>
<evidence type="ECO:0000313" key="3">
    <source>
        <dbReference type="Proteomes" id="UP000662200"/>
    </source>
</evidence>
<evidence type="ECO:0000313" key="2">
    <source>
        <dbReference type="EMBL" id="GGK30778.1"/>
    </source>
</evidence>
<feature type="transmembrane region" description="Helical" evidence="1">
    <location>
        <begin position="114"/>
        <end position="131"/>
    </location>
</feature>
<reference evidence="2" key="2">
    <citation type="submission" date="2020-09" db="EMBL/GenBank/DDBJ databases">
        <authorList>
            <person name="Sun Q."/>
            <person name="Ohkuma M."/>
        </authorList>
    </citation>
    <scope>NUCLEOTIDE SEQUENCE</scope>
    <source>
        <strain evidence="2">JCM 3091</strain>
    </source>
</reference>